<evidence type="ECO:0008006" key="4">
    <source>
        <dbReference type="Google" id="ProtNLM"/>
    </source>
</evidence>
<protein>
    <recommendedName>
        <fullName evidence="4">F-box domain-containing protein</fullName>
    </recommendedName>
</protein>
<dbReference type="AlphaFoldDB" id="A0A6A5KT64"/>
<evidence type="ECO:0000313" key="2">
    <source>
        <dbReference type="EMBL" id="KAF1839452.1"/>
    </source>
</evidence>
<dbReference type="InterPro" id="IPR036047">
    <property type="entry name" value="F-box-like_dom_sf"/>
</dbReference>
<dbReference type="EMBL" id="ML975245">
    <property type="protein sequence ID" value="KAF1839452.1"/>
    <property type="molecule type" value="Genomic_DNA"/>
</dbReference>
<gene>
    <name evidence="2" type="ORF">BDW02DRAFT_486991</name>
</gene>
<dbReference type="OrthoDB" id="3766406at2759"/>
<feature type="compositionally biased region" description="Basic and acidic residues" evidence="1">
    <location>
        <begin position="426"/>
        <end position="440"/>
    </location>
</feature>
<evidence type="ECO:0000313" key="3">
    <source>
        <dbReference type="Proteomes" id="UP000800040"/>
    </source>
</evidence>
<keyword evidence="3" id="KW-1185">Reference proteome</keyword>
<proteinExistence type="predicted"/>
<organism evidence="2 3">
    <name type="scientific">Decorospora gaudefroyi</name>
    <dbReference type="NCBI Taxonomy" id="184978"/>
    <lineage>
        <taxon>Eukaryota</taxon>
        <taxon>Fungi</taxon>
        <taxon>Dikarya</taxon>
        <taxon>Ascomycota</taxon>
        <taxon>Pezizomycotina</taxon>
        <taxon>Dothideomycetes</taxon>
        <taxon>Pleosporomycetidae</taxon>
        <taxon>Pleosporales</taxon>
        <taxon>Pleosporineae</taxon>
        <taxon>Pleosporaceae</taxon>
        <taxon>Decorospora</taxon>
    </lineage>
</organism>
<feature type="region of interest" description="Disordered" evidence="1">
    <location>
        <begin position="140"/>
        <end position="165"/>
    </location>
</feature>
<dbReference type="Proteomes" id="UP000800040">
    <property type="component" value="Unassembled WGS sequence"/>
</dbReference>
<accession>A0A6A5KT64</accession>
<sequence>MGFFRRSMSSSSSRSCSSTADSVSTSRTSMESGTEDISDSIATITITKPQPPPPAPILRLPIELIQHVNAYLDTPCSASFCLSSRYLYYALGTDTLTRHLNLSKNRFEKRRNIEAVVERAFPGHWFCAWCDKFHAWTPTEGPKSTSENNNNNNANNKNKKQSKERDCADYNSYLPASPTYTLRYHHIRLAINRSTRGSTTHGLPLSTFTHSEKTTATLTRTPIPTHLQTHARIINKTRFIQHTIFTLTLPASLTVLHNKSLIKHLWPLLPHLLAGHRDSENGHSGLMAAVDNVLRRGWSYPHTQCCGMCATDWAVACYPYHKDARSRGGSEKVRLVVQSWRDFGDARSPFETKWRAHGVGSAMTTTASASTQLIAMAGMRAGDVRRAFESGEEGVGEGESVRRGPERSLDGDGVRRSSARPRAYRTRSENAEAFRQYEEERLGLSGSVAEELLRLDARRGRRQ</sequence>
<feature type="region of interest" description="Disordered" evidence="1">
    <location>
        <begin position="388"/>
        <end position="440"/>
    </location>
</feature>
<dbReference type="SUPFAM" id="SSF81383">
    <property type="entry name" value="F-box domain"/>
    <property type="match status" value="1"/>
</dbReference>
<feature type="compositionally biased region" description="Basic and acidic residues" evidence="1">
    <location>
        <begin position="399"/>
        <end position="415"/>
    </location>
</feature>
<reference evidence="2" key="1">
    <citation type="submission" date="2020-01" db="EMBL/GenBank/DDBJ databases">
        <authorList>
            <consortium name="DOE Joint Genome Institute"/>
            <person name="Haridas S."/>
            <person name="Albert R."/>
            <person name="Binder M."/>
            <person name="Bloem J."/>
            <person name="Labutti K."/>
            <person name="Salamov A."/>
            <person name="Andreopoulos B."/>
            <person name="Baker S.E."/>
            <person name="Barry K."/>
            <person name="Bills G."/>
            <person name="Bluhm B.H."/>
            <person name="Cannon C."/>
            <person name="Castanera R."/>
            <person name="Culley D.E."/>
            <person name="Daum C."/>
            <person name="Ezra D."/>
            <person name="Gonzalez J.B."/>
            <person name="Henrissat B."/>
            <person name="Kuo A."/>
            <person name="Liang C."/>
            <person name="Lipzen A."/>
            <person name="Lutzoni F."/>
            <person name="Magnuson J."/>
            <person name="Mondo S."/>
            <person name="Nolan M."/>
            <person name="Ohm R."/>
            <person name="Pangilinan J."/>
            <person name="Park H.-J."/>
            <person name="Ramirez L."/>
            <person name="Alfaro M."/>
            <person name="Sun H."/>
            <person name="Tritt A."/>
            <person name="Yoshinaga Y."/>
            <person name="Zwiers L.-H."/>
            <person name="Turgeon B.G."/>
            <person name="Goodwin S.B."/>
            <person name="Spatafora J.W."/>
            <person name="Crous P.W."/>
            <person name="Grigoriev I.V."/>
        </authorList>
    </citation>
    <scope>NUCLEOTIDE SEQUENCE</scope>
    <source>
        <strain evidence="2">P77</strain>
    </source>
</reference>
<name>A0A6A5KT64_9PLEO</name>
<feature type="region of interest" description="Disordered" evidence="1">
    <location>
        <begin position="1"/>
        <end position="35"/>
    </location>
</feature>
<evidence type="ECO:0000256" key="1">
    <source>
        <dbReference type="SAM" id="MobiDB-lite"/>
    </source>
</evidence>
<feature type="compositionally biased region" description="Low complexity" evidence="1">
    <location>
        <begin position="1"/>
        <end position="29"/>
    </location>
</feature>